<dbReference type="PROSITE" id="PS50088">
    <property type="entry name" value="ANK_REPEAT"/>
    <property type="match status" value="7"/>
</dbReference>
<comment type="caution">
    <text evidence="3">The sequence shown here is derived from an EMBL/GenBank/DDBJ whole genome shotgun (WGS) entry which is preliminary data.</text>
</comment>
<evidence type="ECO:0000256" key="1">
    <source>
        <dbReference type="PROSITE-ProRule" id="PRU00023"/>
    </source>
</evidence>
<dbReference type="VEuPathDB" id="GiardiaDB:GMRT_12176"/>
<dbReference type="Gene3D" id="1.25.40.20">
    <property type="entry name" value="Ankyrin repeat-containing domain"/>
    <property type="match status" value="6"/>
</dbReference>
<feature type="repeat" description="ANK" evidence="1">
    <location>
        <begin position="203"/>
        <end position="235"/>
    </location>
</feature>
<proteinExistence type="predicted"/>
<dbReference type="Pfam" id="PF12796">
    <property type="entry name" value="Ank_2"/>
    <property type="match status" value="7"/>
</dbReference>
<dbReference type="PANTHER" id="PTHR24120">
    <property type="entry name" value="GH07239P"/>
    <property type="match status" value="1"/>
</dbReference>
<feature type="coiled-coil region" evidence="2">
    <location>
        <begin position="1053"/>
        <end position="1083"/>
    </location>
</feature>
<keyword evidence="4" id="KW-1185">Reference proteome</keyword>
<dbReference type="PROSITE" id="PS50297">
    <property type="entry name" value="ANK_REP_REGION"/>
    <property type="match status" value="5"/>
</dbReference>
<feature type="repeat" description="ANK" evidence="1">
    <location>
        <begin position="579"/>
        <end position="600"/>
    </location>
</feature>
<name>A0A4Z1SPN2_GIAMU</name>
<organism evidence="3 4">
    <name type="scientific">Giardia muris</name>
    <dbReference type="NCBI Taxonomy" id="5742"/>
    <lineage>
        <taxon>Eukaryota</taxon>
        <taxon>Metamonada</taxon>
        <taxon>Diplomonadida</taxon>
        <taxon>Hexamitidae</taxon>
        <taxon>Giardiinae</taxon>
        <taxon>Giardia</taxon>
    </lineage>
</organism>
<feature type="repeat" description="ANK" evidence="1">
    <location>
        <begin position="31"/>
        <end position="63"/>
    </location>
</feature>
<dbReference type="Proteomes" id="UP000315496">
    <property type="component" value="Chromosome 3"/>
</dbReference>
<evidence type="ECO:0000256" key="2">
    <source>
        <dbReference type="SAM" id="Coils"/>
    </source>
</evidence>
<gene>
    <name evidence="3" type="ORF">GMRT_12176</name>
</gene>
<evidence type="ECO:0000313" key="4">
    <source>
        <dbReference type="Proteomes" id="UP000315496"/>
    </source>
</evidence>
<feature type="repeat" description="ANK" evidence="1">
    <location>
        <begin position="548"/>
        <end position="570"/>
    </location>
</feature>
<feature type="repeat" description="ANK" evidence="1">
    <location>
        <begin position="918"/>
        <end position="938"/>
    </location>
</feature>
<sequence length="1085" mass="118483">MAQTELMATVCQGRLGAAQQYTDQVQLRDSRGATALMLAAERGYPEFVPLLLGSEARLQNNDGWTALMSAAYHGHTDCVRLLLCEAGVQSTHESLSFPPGITALMLAAHQGHVLAAELLLPYEQGLVDSKGHSARWYLQQWNETGQHLIPNSHAEVLDVLGEEVATRLEAPERILPTLFNAAILGNMAMATMCLGEAGQRTASGQTALMLAATYGHANIVYLLRDKEAGLQDDGNWTALTYALAYKQRDCALLLIEESKANSEDLLISRDNWNGLFVDRVLKLLDSGLFEPYSEEFQRHEAYAAAALVARKQQVPRGCTILIAGAILGRVDLVTRYSNQARRHDSFRRTALMHAVINGNKACVDALVEREVGLQDFQGMTALMLSVCRERPLMVPALFEKEAGLQTVRGWTALTFAALYGHVDCAFLLLSEAGIQTSFYDQGFPAGTTAMMVAARKSQVAIVYLLQPYEQGLKDSNEKRASWYAQNVSLDSKKDTTPNKELVATLRGEGTPRVTPPKGLIPSLYTAAIFGDVSMAQEHLHQAGSLSESGETALMLAAYRGHLAIVDLLLEEEMEKRDRVGMTALHWAAKGGHPEVVATLLISESGLQDNMGLTALMYAVKSGNIKVLPLLLCEAGIQTSQDSEYPAGTTALMIAAYSGLVEAVKLLLPYEQGLRDTKGHTARWWAESPRGKHETRYCDDPSSTQLLFATEETERIPPPSKEAVLLAFTAARGDAESVAKYLSSAGYQDPNGKTALMLAAQNGHDSIIPLISKEETLLKDSHGWTALMYAAHGGHIDCVRLLLSEAGLQSSKEVSGMPKGTSALMLAATRGSTDIVALLEPYELGLRDCQGNTAGHIARAHPRNSKELIALLERDSPDNLALRLLPPAVDITPLIQAVIAGDRETFHAHLDEAGRKDTDGRTALMYAAERGEVEFVRLLRIQELRMQDQEGRTALILAAQHGEVGCVKLLLEEADLENSRGESALDIAESADRLAYQYKRCVCCARVLREQEASPSRLRSIHHATAAIGELVALKAYLGRIITGQEAWTTAKKIAELIADIKELQRLAERKEKALRLSMRMKKESL</sequence>
<dbReference type="SMART" id="SM00248">
    <property type="entry name" value="ANK"/>
    <property type="match status" value="19"/>
</dbReference>
<keyword evidence="2" id="KW-0175">Coiled coil</keyword>
<dbReference type="SUPFAM" id="SSF48403">
    <property type="entry name" value="Ankyrin repeat"/>
    <property type="match status" value="4"/>
</dbReference>
<feature type="repeat" description="ANK" evidence="1">
    <location>
        <begin position="949"/>
        <end position="981"/>
    </location>
</feature>
<reference evidence="3 4" key="1">
    <citation type="submission" date="2019-05" db="EMBL/GenBank/DDBJ databases">
        <title>The compact genome of Giardia muris reveals important steps in the evolution of intestinal protozoan parasites.</title>
        <authorList>
            <person name="Xu F."/>
            <person name="Jimenez-Gonzalez A."/>
            <person name="Einarsson E."/>
            <person name="Astvaldsson A."/>
            <person name="Peirasmaki D."/>
            <person name="Eckmann L."/>
            <person name="Andersson J.O."/>
            <person name="Svard S.G."/>
            <person name="Jerlstrom-Hultqvist J."/>
        </authorList>
    </citation>
    <scope>NUCLEOTIDE SEQUENCE [LARGE SCALE GENOMIC DNA]</scope>
    <source>
        <strain evidence="3 4">Roberts-Thomson</strain>
    </source>
</reference>
<dbReference type="EMBL" id="VDLU01000003">
    <property type="protein sequence ID" value="TNJ27784.1"/>
    <property type="molecule type" value="Genomic_DNA"/>
</dbReference>
<feature type="repeat" description="ANK" evidence="1">
    <location>
        <begin position="781"/>
        <end position="803"/>
    </location>
</feature>
<dbReference type="InterPro" id="IPR002110">
    <property type="entry name" value="Ankyrin_rpt"/>
</dbReference>
<accession>A0A4Z1SPN2</accession>
<dbReference type="InterPro" id="IPR036770">
    <property type="entry name" value="Ankyrin_rpt-contain_sf"/>
</dbReference>
<protein>
    <submittedName>
        <fullName evidence="3">Ankyrin repeat protein 1</fullName>
    </submittedName>
</protein>
<dbReference type="OrthoDB" id="20872at2759"/>
<evidence type="ECO:0000313" key="3">
    <source>
        <dbReference type="EMBL" id="TNJ27784.1"/>
    </source>
</evidence>
<dbReference type="AlphaFoldDB" id="A0A4Z1SPN2"/>
<dbReference type="Pfam" id="PF00023">
    <property type="entry name" value="Ank"/>
    <property type="match status" value="2"/>
</dbReference>
<keyword evidence="1" id="KW-0040">ANK repeat</keyword>
<dbReference type="PANTHER" id="PTHR24120:SF4">
    <property type="entry name" value="GH07239P"/>
    <property type="match status" value="1"/>
</dbReference>